<feature type="transmembrane region" description="Helical" evidence="9">
    <location>
        <begin position="563"/>
        <end position="584"/>
    </location>
</feature>
<evidence type="ECO:0000313" key="13">
    <source>
        <dbReference type="Proteomes" id="UP000317344"/>
    </source>
</evidence>
<feature type="transmembrane region" description="Helical" evidence="9">
    <location>
        <begin position="632"/>
        <end position="654"/>
    </location>
</feature>
<dbReference type="GO" id="GO:0140359">
    <property type="term" value="F:ABC-type transporter activity"/>
    <property type="evidence" value="ECO:0007669"/>
    <property type="project" value="InterPro"/>
</dbReference>
<feature type="transmembrane region" description="Helical" evidence="9">
    <location>
        <begin position="494"/>
        <end position="514"/>
    </location>
</feature>
<keyword evidence="13" id="KW-1185">Reference proteome</keyword>
<sequence>MEPGSGDGPSGPERVIVLGGDRVRIGRGADNDVVMDDLTVSHRHAELRPRPGGGSRIRYEIVDLHTDGGTYLNGGPVERADVRDGDVIGIGHATFVLDGTRLTEFDDAAGVWLEVEGLVVTAADDGHRLLDSVSFPVPERCLVGVIGPSGAGKSTLLSALTGQLDADEGRVLYDGRDLHRDYAELRQRIGVVPQQDILHVHLPLRRALGFAARLRFSRDTTADERDARVDAVIAALGIAGREDQRIVTLSGGQRKRVSVALELLTKPSLLLLDEPTSGLDPGMDRSMMMLLAGLAHEGRTVIVVTHSVLNLQFCDRLLVMAPGGRVAYYGPPEQTLRFLGFDSWPEAFDAFQNDGVRDWAGEYRASELHAGYVSGPGGRGEGDAMSAPARRLTVRRWIGLARTLVARYVAAIASDRMFLAIMAALPIVLGAMARALAGQALDAEHTVNTVLIICVGAVLTGTANSVRELVKERPIYRRERAVGLPRSAYLTSKVLVLGTISVVQALVLTAVAVAGVHVDPLGFGGVWGQVHLELLIIAAALAFTAMMGGLVVSALVGREEVTMPLLVLIAIVQVIFCGALLPLYSIPGLAEISWFVPARWALGAMAGTLHLQELLPGKFGDDPLFASDVGSWVMDLGILAALSVTAGGVVYWLLRRQEPAVMRRR</sequence>
<evidence type="ECO:0000313" key="12">
    <source>
        <dbReference type="EMBL" id="QDQ97196.1"/>
    </source>
</evidence>
<dbReference type="AlphaFoldDB" id="A0A516X278"/>
<dbReference type="SUPFAM" id="SSF49879">
    <property type="entry name" value="SMAD/FHA domain"/>
    <property type="match status" value="1"/>
</dbReference>
<organism evidence="12 13">
    <name type="scientific">Tomitella fengzijianii</name>
    <dbReference type="NCBI Taxonomy" id="2597660"/>
    <lineage>
        <taxon>Bacteria</taxon>
        <taxon>Bacillati</taxon>
        <taxon>Actinomycetota</taxon>
        <taxon>Actinomycetes</taxon>
        <taxon>Mycobacteriales</taxon>
        <taxon>Tomitella</taxon>
    </lineage>
</organism>
<dbReference type="SMART" id="SM00382">
    <property type="entry name" value="AAA"/>
    <property type="match status" value="1"/>
</dbReference>
<dbReference type="PROSITE" id="PS50893">
    <property type="entry name" value="ABC_TRANSPORTER_2"/>
    <property type="match status" value="1"/>
</dbReference>
<dbReference type="InterPro" id="IPR017871">
    <property type="entry name" value="ABC_transporter-like_CS"/>
</dbReference>
<evidence type="ECO:0000256" key="7">
    <source>
        <dbReference type="ARBA" id="ARBA00022989"/>
    </source>
</evidence>
<dbReference type="SMART" id="SM00240">
    <property type="entry name" value="FHA"/>
    <property type="match status" value="1"/>
</dbReference>
<dbReference type="EMBL" id="CP041765">
    <property type="protein sequence ID" value="QDQ97196.1"/>
    <property type="molecule type" value="Genomic_DNA"/>
</dbReference>
<feature type="domain" description="ABC transporter" evidence="11">
    <location>
        <begin position="113"/>
        <end position="348"/>
    </location>
</feature>
<evidence type="ECO:0000256" key="5">
    <source>
        <dbReference type="ARBA" id="ARBA00022741"/>
    </source>
</evidence>
<keyword evidence="3" id="KW-0597">Phosphoprotein</keyword>
<reference evidence="12 13" key="2">
    <citation type="submission" date="2019-07" db="EMBL/GenBank/DDBJ databases">
        <authorList>
            <person name="Huang Y."/>
        </authorList>
    </citation>
    <scope>NUCLEOTIDE SEQUENCE [LARGE SCALE GENOMIC DNA]</scope>
    <source>
        <strain evidence="12 13">HY188</strain>
    </source>
</reference>
<dbReference type="PANTHER" id="PTHR48041:SF139">
    <property type="entry name" value="PROTEIN SCARLET"/>
    <property type="match status" value="1"/>
</dbReference>
<dbReference type="RefSeq" id="WP_143907651.1">
    <property type="nucleotide sequence ID" value="NZ_CP041765.1"/>
</dbReference>
<keyword evidence="2" id="KW-0813">Transport</keyword>
<accession>A0A516X278</accession>
<proteinExistence type="predicted"/>
<evidence type="ECO:0000256" key="3">
    <source>
        <dbReference type="ARBA" id="ARBA00022553"/>
    </source>
</evidence>
<keyword evidence="6 12" id="KW-0067">ATP-binding</keyword>
<comment type="subcellular location">
    <subcellularLocation>
        <location evidence="1">Membrane</location>
        <topology evidence="1">Multi-pass membrane protein</topology>
    </subcellularLocation>
</comment>
<feature type="transmembrane region" description="Helical" evidence="9">
    <location>
        <begin position="417"/>
        <end position="437"/>
    </location>
</feature>
<evidence type="ECO:0000256" key="6">
    <source>
        <dbReference type="ARBA" id="ARBA00022840"/>
    </source>
</evidence>
<dbReference type="Gene3D" id="3.40.50.300">
    <property type="entry name" value="P-loop containing nucleotide triphosphate hydrolases"/>
    <property type="match status" value="1"/>
</dbReference>
<dbReference type="GO" id="GO:0016020">
    <property type="term" value="C:membrane"/>
    <property type="evidence" value="ECO:0007669"/>
    <property type="project" value="UniProtKB-SubCell"/>
</dbReference>
<feature type="transmembrane region" description="Helical" evidence="9">
    <location>
        <begin position="534"/>
        <end position="556"/>
    </location>
</feature>
<evidence type="ECO:0000256" key="4">
    <source>
        <dbReference type="ARBA" id="ARBA00022692"/>
    </source>
</evidence>
<keyword evidence="7 9" id="KW-1133">Transmembrane helix</keyword>
<dbReference type="InterPro" id="IPR003439">
    <property type="entry name" value="ABC_transporter-like_ATP-bd"/>
</dbReference>
<evidence type="ECO:0000256" key="2">
    <source>
        <dbReference type="ARBA" id="ARBA00022448"/>
    </source>
</evidence>
<dbReference type="Pfam" id="PF00005">
    <property type="entry name" value="ABC_tran"/>
    <property type="match status" value="1"/>
</dbReference>
<dbReference type="FunFam" id="3.40.50.300:FF:000474">
    <property type="entry name" value="Putative ABC transporter ATP-binding subunit"/>
    <property type="match status" value="1"/>
</dbReference>
<dbReference type="PANTHER" id="PTHR48041">
    <property type="entry name" value="ABC TRANSPORTER G FAMILY MEMBER 28"/>
    <property type="match status" value="1"/>
</dbReference>
<dbReference type="GO" id="GO:0016887">
    <property type="term" value="F:ATP hydrolysis activity"/>
    <property type="evidence" value="ECO:0007669"/>
    <property type="project" value="InterPro"/>
</dbReference>
<dbReference type="InterPro" id="IPR008984">
    <property type="entry name" value="SMAD_FHA_dom_sf"/>
</dbReference>
<keyword evidence="4 9" id="KW-0812">Transmembrane</keyword>
<name>A0A516X278_9ACTN</name>
<dbReference type="InterPro" id="IPR000253">
    <property type="entry name" value="FHA_dom"/>
</dbReference>
<gene>
    <name evidence="12" type="ORF">FO059_07415</name>
</gene>
<dbReference type="CDD" id="cd00060">
    <property type="entry name" value="FHA"/>
    <property type="match status" value="1"/>
</dbReference>
<dbReference type="InterPro" id="IPR013525">
    <property type="entry name" value="ABC2_TM"/>
</dbReference>
<dbReference type="Gene3D" id="2.60.200.20">
    <property type="match status" value="1"/>
</dbReference>
<protein>
    <submittedName>
        <fullName evidence="12">ATP-binding cassette domain-containing protein</fullName>
    </submittedName>
</protein>
<dbReference type="Pfam" id="PF00498">
    <property type="entry name" value="FHA"/>
    <property type="match status" value="1"/>
</dbReference>
<dbReference type="Pfam" id="PF01061">
    <property type="entry name" value="ABC2_membrane"/>
    <property type="match status" value="1"/>
</dbReference>
<evidence type="ECO:0000256" key="8">
    <source>
        <dbReference type="ARBA" id="ARBA00023136"/>
    </source>
</evidence>
<dbReference type="PROSITE" id="PS50006">
    <property type="entry name" value="FHA_DOMAIN"/>
    <property type="match status" value="1"/>
</dbReference>
<dbReference type="KEGG" id="toy:FO059_07415"/>
<dbReference type="GO" id="GO:0005524">
    <property type="term" value="F:ATP binding"/>
    <property type="evidence" value="ECO:0007669"/>
    <property type="project" value="UniProtKB-KW"/>
</dbReference>
<keyword evidence="8 9" id="KW-0472">Membrane</keyword>
<dbReference type="InterPro" id="IPR003593">
    <property type="entry name" value="AAA+_ATPase"/>
</dbReference>
<keyword evidence="5" id="KW-0547">Nucleotide-binding</keyword>
<evidence type="ECO:0000259" key="10">
    <source>
        <dbReference type="PROSITE" id="PS50006"/>
    </source>
</evidence>
<dbReference type="Proteomes" id="UP000317344">
    <property type="component" value="Chromosome"/>
</dbReference>
<dbReference type="SUPFAM" id="SSF52540">
    <property type="entry name" value="P-loop containing nucleoside triphosphate hydrolases"/>
    <property type="match status" value="1"/>
</dbReference>
<dbReference type="PROSITE" id="PS00211">
    <property type="entry name" value="ABC_TRANSPORTER_1"/>
    <property type="match status" value="1"/>
</dbReference>
<evidence type="ECO:0000259" key="11">
    <source>
        <dbReference type="PROSITE" id="PS50893"/>
    </source>
</evidence>
<dbReference type="InterPro" id="IPR050352">
    <property type="entry name" value="ABCG_transporters"/>
</dbReference>
<evidence type="ECO:0000256" key="1">
    <source>
        <dbReference type="ARBA" id="ARBA00004141"/>
    </source>
</evidence>
<dbReference type="OrthoDB" id="9804819at2"/>
<dbReference type="InterPro" id="IPR027417">
    <property type="entry name" value="P-loop_NTPase"/>
</dbReference>
<evidence type="ECO:0000256" key="9">
    <source>
        <dbReference type="SAM" id="Phobius"/>
    </source>
</evidence>
<reference evidence="12 13" key="1">
    <citation type="submission" date="2019-07" db="EMBL/GenBank/DDBJ databases">
        <title>Tomitella cavernea sp. nov., an actinomycete isolated from soil.</title>
        <authorList>
            <person name="Cheng J."/>
        </authorList>
    </citation>
    <scope>NUCLEOTIDE SEQUENCE [LARGE SCALE GENOMIC DNA]</scope>
    <source>
        <strain evidence="12 13">HY188</strain>
    </source>
</reference>
<feature type="domain" description="FHA" evidence="10">
    <location>
        <begin position="23"/>
        <end position="77"/>
    </location>
</feature>